<evidence type="ECO:0000313" key="3">
    <source>
        <dbReference type="Proteomes" id="UP000831785"/>
    </source>
</evidence>
<feature type="chain" id="PRO_5045188951" evidence="1">
    <location>
        <begin position="23"/>
        <end position="415"/>
    </location>
</feature>
<dbReference type="InterPro" id="IPR013783">
    <property type="entry name" value="Ig-like_fold"/>
</dbReference>
<proteinExistence type="predicted"/>
<gene>
    <name evidence="2" type="ORF">MUN80_22030</name>
</gene>
<protein>
    <submittedName>
        <fullName evidence="2">T9SS type A sorting domain-containing protein</fullName>
    </submittedName>
</protein>
<sequence length="415" mass="43075">MKSTATFLLLTALLTGSLVSQAQSYRLQQGFETVEGQDELLYTRGATDPGVMATGTLGAATTTNTNAAPKASNVFSEGSQALGVVNNTGGGTTTSVLTFNNTVFASGSSSNFFSFRLASYQTNNNGGIDNGSAGVQVSIAYNGSTTFVPTLQINGQANGSVFSYTGTGVASATVNTINPTLATVTSPNDLTGSGQSTALTGTSGYSTANISFGSNITQIQVRITLIANGKTALYIDDVVIGSNRPLPVELTSFSAARQAGAVLLKWATASEKNNDRFEVQRSADGQQYATISTVQGAGTTSQGTSYATRDTEPLSGVSYYRLRQVDRDGTSSFSPVRVVGAVLAMAYPSPTYDVLNLPATMVGTPYRVFNPLGQTLLEGKVPATGAVNVQGLRSGGYFLEVGAGVNRVTQRFARE</sequence>
<evidence type="ECO:0000313" key="2">
    <source>
        <dbReference type="EMBL" id="UOQ52418.1"/>
    </source>
</evidence>
<dbReference type="Gene3D" id="2.60.40.10">
    <property type="entry name" value="Immunoglobulins"/>
    <property type="match status" value="1"/>
</dbReference>
<accession>A0ABY4F6X6</accession>
<feature type="signal peptide" evidence="1">
    <location>
        <begin position="1"/>
        <end position="22"/>
    </location>
</feature>
<keyword evidence="1" id="KW-0732">Signal</keyword>
<dbReference type="RefSeq" id="WP_244716394.1">
    <property type="nucleotide sequence ID" value="NZ_CP095049.1"/>
</dbReference>
<name>A0ABY4F6X6_9BACT</name>
<dbReference type="NCBIfam" id="TIGR04183">
    <property type="entry name" value="Por_Secre_tail"/>
    <property type="match status" value="1"/>
</dbReference>
<reference evidence="2 3" key="1">
    <citation type="submission" date="2022-04" db="EMBL/GenBank/DDBJ databases">
        <title>Hymenobacter sp. isolated from the air.</title>
        <authorList>
            <person name="Won M."/>
            <person name="Lee C.-M."/>
            <person name="Woen H.-Y."/>
            <person name="Kwon S.-W."/>
        </authorList>
    </citation>
    <scope>NUCLEOTIDE SEQUENCE [LARGE SCALE GENOMIC DNA]</scope>
    <source>
        <strain evidence="3">5116 S-27</strain>
    </source>
</reference>
<dbReference type="EMBL" id="CP095049">
    <property type="protein sequence ID" value="UOQ52418.1"/>
    <property type="molecule type" value="Genomic_DNA"/>
</dbReference>
<dbReference type="InterPro" id="IPR026444">
    <property type="entry name" value="Secre_tail"/>
</dbReference>
<dbReference type="Proteomes" id="UP000831785">
    <property type="component" value="Chromosome"/>
</dbReference>
<keyword evidence="3" id="KW-1185">Reference proteome</keyword>
<organism evidence="2 3">
    <name type="scientific">Hymenobacter cellulosivorans</name>
    <dbReference type="NCBI Taxonomy" id="2932249"/>
    <lineage>
        <taxon>Bacteria</taxon>
        <taxon>Pseudomonadati</taxon>
        <taxon>Bacteroidota</taxon>
        <taxon>Cytophagia</taxon>
        <taxon>Cytophagales</taxon>
        <taxon>Hymenobacteraceae</taxon>
        <taxon>Hymenobacter</taxon>
    </lineage>
</organism>
<evidence type="ECO:0000256" key="1">
    <source>
        <dbReference type="SAM" id="SignalP"/>
    </source>
</evidence>